<accession>A0ABU2NCA5</accession>
<comment type="caution">
    <text evidence="2">The sequence shown here is derived from an EMBL/GenBank/DDBJ whole genome shotgun (WGS) entry which is preliminary data.</text>
</comment>
<proteinExistence type="predicted"/>
<feature type="region of interest" description="Disordered" evidence="1">
    <location>
        <begin position="1"/>
        <end position="99"/>
    </location>
</feature>
<evidence type="ECO:0000256" key="1">
    <source>
        <dbReference type="SAM" id="MobiDB-lite"/>
    </source>
</evidence>
<organism evidence="2 3">
    <name type="scientific">Pseudonocardia charpentierae</name>
    <dbReference type="NCBI Taxonomy" id="3075545"/>
    <lineage>
        <taxon>Bacteria</taxon>
        <taxon>Bacillati</taxon>
        <taxon>Actinomycetota</taxon>
        <taxon>Actinomycetes</taxon>
        <taxon>Pseudonocardiales</taxon>
        <taxon>Pseudonocardiaceae</taxon>
        <taxon>Pseudonocardia</taxon>
    </lineage>
</organism>
<name>A0ABU2NCA5_9PSEU</name>
<reference evidence="3" key="1">
    <citation type="submission" date="2023-07" db="EMBL/GenBank/DDBJ databases">
        <title>30 novel species of actinomycetes from the DSMZ collection.</title>
        <authorList>
            <person name="Nouioui I."/>
        </authorList>
    </citation>
    <scope>NUCLEOTIDE SEQUENCE [LARGE SCALE GENOMIC DNA]</scope>
    <source>
        <strain evidence="3">DSM 45834</strain>
    </source>
</reference>
<dbReference type="Proteomes" id="UP001183202">
    <property type="component" value="Unassembled WGS sequence"/>
</dbReference>
<dbReference type="RefSeq" id="WP_311557966.1">
    <property type="nucleotide sequence ID" value="NZ_JAVREJ010000013.1"/>
</dbReference>
<protein>
    <recommendedName>
        <fullName evidence="4">DUF5709 domain-containing protein</fullName>
    </recommendedName>
</protein>
<evidence type="ECO:0000313" key="2">
    <source>
        <dbReference type="EMBL" id="MDT0351591.1"/>
    </source>
</evidence>
<feature type="compositionally biased region" description="Low complexity" evidence="1">
    <location>
        <begin position="62"/>
        <end position="73"/>
    </location>
</feature>
<keyword evidence="3" id="KW-1185">Reference proteome</keyword>
<dbReference type="EMBL" id="JAVREJ010000013">
    <property type="protein sequence ID" value="MDT0351591.1"/>
    <property type="molecule type" value="Genomic_DNA"/>
</dbReference>
<sequence>MTPGDDVNQDPTTLDSAMDTGSDVGEPGDRPDDGPLTEDERDLLDQLTHDHRPDVVTDAPEDSPAAAQAAVDDTVLPGIEPTPGADPDDPAFRAPDIRE</sequence>
<evidence type="ECO:0008006" key="4">
    <source>
        <dbReference type="Google" id="ProtNLM"/>
    </source>
</evidence>
<evidence type="ECO:0000313" key="3">
    <source>
        <dbReference type="Proteomes" id="UP001183202"/>
    </source>
</evidence>
<feature type="compositionally biased region" description="Basic and acidic residues" evidence="1">
    <location>
        <begin position="43"/>
        <end position="55"/>
    </location>
</feature>
<gene>
    <name evidence="2" type="ORF">RM445_18845</name>
</gene>